<dbReference type="KEGG" id="pmuc:ING2E5A_0905"/>
<dbReference type="STRING" id="1642646.ING2E5A_0905"/>
<dbReference type="InterPro" id="IPR033403">
    <property type="entry name" value="DUF5110"/>
</dbReference>
<comment type="similarity">
    <text evidence="1 2">Belongs to the glycosyl hydrolase 31 family.</text>
</comment>
<evidence type="ECO:0000313" key="8">
    <source>
        <dbReference type="EMBL" id="SCM56493.1"/>
    </source>
</evidence>
<proteinExistence type="inferred from homology"/>
<feature type="domain" description="Glycosyl hydrolase family 31 C-terminal" evidence="7">
    <location>
        <begin position="591"/>
        <end position="672"/>
    </location>
</feature>
<dbReference type="Pfam" id="PF21365">
    <property type="entry name" value="Glyco_hydro_31_3rd"/>
    <property type="match status" value="1"/>
</dbReference>
<dbReference type="Pfam" id="PF17137">
    <property type="entry name" value="DUF5110"/>
    <property type="match status" value="1"/>
</dbReference>
<keyword evidence="2 8" id="KW-0378">Hydrolase</keyword>
<dbReference type="EMBL" id="LT608328">
    <property type="protein sequence ID" value="SCM56493.1"/>
    <property type="molecule type" value="Genomic_DNA"/>
</dbReference>
<dbReference type="Gene3D" id="2.60.40.1760">
    <property type="entry name" value="glycosyl hydrolase (family 31)"/>
    <property type="match status" value="1"/>
</dbReference>
<evidence type="ECO:0000256" key="3">
    <source>
        <dbReference type="SAM" id="SignalP"/>
    </source>
</evidence>
<dbReference type="SUPFAM" id="SSF51445">
    <property type="entry name" value="(Trans)glycosidases"/>
    <property type="match status" value="1"/>
</dbReference>
<evidence type="ECO:0000313" key="9">
    <source>
        <dbReference type="Proteomes" id="UP000178485"/>
    </source>
</evidence>
<dbReference type="InterPro" id="IPR011013">
    <property type="entry name" value="Gal_mutarotase_sf_dom"/>
</dbReference>
<dbReference type="EC" id="3.2.1.177" evidence="8"/>
<dbReference type="Proteomes" id="UP000178485">
    <property type="component" value="Chromosome i"/>
</dbReference>
<feature type="domain" description="Glycoside hydrolase family 31 TIM barrel" evidence="4">
    <location>
        <begin position="411"/>
        <end position="583"/>
    </location>
</feature>
<accession>A0A1G4G5B6</accession>
<gene>
    <name evidence="8" type="primary">xylS</name>
    <name evidence="8" type="ORF">ING2E5A_0905</name>
</gene>
<dbReference type="RefSeq" id="WP_071138192.1">
    <property type="nucleotide sequence ID" value="NZ_DUQN01000106.1"/>
</dbReference>
<feature type="chain" id="PRO_5009603811" evidence="3">
    <location>
        <begin position="27"/>
        <end position="800"/>
    </location>
</feature>
<dbReference type="CDD" id="cd14752">
    <property type="entry name" value="GH31_N"/>
    <property type="match status" value="1"/>
</dbReference>
<protein>
    <submittedName>
        <fullName evidence="8">Alpha-xylosidase</fullName>
        <ecNumber evidence="8">3.2.1.177</ecNumber>
    </submittedName>
</protein>
<evidence type="ECO:0000259" key="5">
    <source>
        <dbReference type="Pfam" id="PF13802"/>
    </source>
</evidence>
<evidence type="ECO:0000256" key="2">
    <source>
        <dbReference type="RuleBase" id="RU361185"/>
    </source>
</evidence>
<dbReference type="PANTHER" id="PTHR43863:SF2">
    <property type="entry name" value="MALTASE-GLUCOAMYLASE"/>
    <property type="match status" value="1"/>
</dbReference>
<dbReference type="Pfam" id="PF13802">
    <property type="entry name" value="Gal_mutarotas_2"/>
    <property type="match status" value="1"/>
</dbReference>
<evidence type="ECO:0000259" key="7">
    <source>
        <dbReference type="Pfam" id="PF21365"/>
    </source>
</evidence>
<dbReference type="InterPro" id="IPR017853">
    <property type="entry name" value="GH"/>
</dbReference>
<feature type="domain" description="DUF5110" evidence="6">
    <location>
        <begin position="689"/>
        <end position="757"/>
    </location>
</feature>
<keyword evidence="2 8" id="KW-0326">Glycosidase</keyword>
<dbReference type="InterPro" id="IPR013780">
    <property type="entry name" value="Glyco_hydro_b"/>
</dbReference>
<dbReference type="InterPro" id="IPR051816">
    <property type="entry name" value="Glycosyl_Hydrolase_31"/>
</dbReference>
<evidence type="ECO:0000259" key="4">
    <source>
        <dbReference type="Pfam" id="PF01055"/>
    </source>
</evidence>
<dbReference type="InterPro" id="IPR000322">
    <property type="entry name" value="Glyco_hydro_31_TIM"/>
</dbReference>
<dbReference type="Pfam" id="PF01055">
    <property type="entry name" value="Glyco_hydro_31_2nd"/>
    <property type="match status" value="2"/>
</dbReference>
<dbReference type="AlphaFoldDB" id="A0A1G4G5B6"/>
<feature type="domain" description="Glycoside hydrolase family 31 N-terminal" evidence="5">
    <location>
        <begin position="42"/>
        <end position="244"/>
    </location>
</feature>
<organism evidence="8 9">
    <name type="scientific">Petrimonas mucosa</name>
    <dbReference type="NCBI Taxonomy" id="1642646"/>
    <lineage>
        <taxon>Bacteria</taxon>
        <taxon>Pseudomonadati</taxon>
        <taxon>Bacteroidota</taxon>
        <taxon>Bacteroidia</taxon>
        <taxon>Bacteroidales</taxon>
        <taxon>Dysgonomonadaceae</taxon>
        <taxon>Petrimonas</taxon>
    </lineage>
</organism>
<keyword evidence="9" id="KW-1185">Reference proteome</keyword>
<keyword evidence="3" id="KW-0732">Signal</keyword>
<dbReference type="GO" id="GO:0005975">
    <property type="term" value="P:carbohydrate metabolic process"/>
    <property type="evidence" value="ECO:0007669"/>
    <property type="project" value="InterPro"/>
</dbReference>
<evidence type="ECO:0000256" key="1">
    <source>
        <dbReference type="ARBA" id="ARBA00007806"/>
    </source>
</evidence>
<dbReference type="Gene3D" id="3.20.20.80">
    <property type="entry name" value="Glycosidases"/>
    <property type="match status" value="2"/>
</dbReference>
<reference evidence="8 9" key="1">
    <citation type="submission" date="2016-08" db="EMBL/GenBank/DDBJ databases">
        <authorList>
            <person name="Seilhamer J.J."/>
        </authorList>
    </citation>
    <scope>NUCLEOTIDE SEQUENCE [LARGE SCALE GENOMIC DNA]</scope>
    <source>
        <strain evidence="8">ING2-E5A</strain>
    </source>
</reference>
<dbReference type="InterPro" id="IPR025887">
    <property type="entry name" value="Glyco_hydro_31_N_dom"/>
</dbReference>
<feature type="signal peptide" evidence="3">
    <location>
        <begin position="1"/>
        <end position="26"/>
    </location>
</feature>
<sequence>MKKYTRFLFITAIVWLTCGSYCQLHADNRLSIFDIPLSNGETMRIQVCSNEIFRIRFSSTGKFQETLMERYGIIKTEWEPTEVTHKREREKHLISTSSYRLIVDPVTGDMTLHDNRGREVVKKIQRMKPEERITGELGASLRSYFEEMGQEKAIIGSEKTDAPVNMEASDEAGNPAQTGIISISLDEKERFYGGGSTSRSNIQHRGTALRMWATYQKAENPTPFIISSGGWGIFNNTTVKNYFDIGRFQKEKLYIYNSEGAPDFYLFLGKEMSDVIDLYTQVTGRPYLLPKWAYGLAFGGNQMENQFDIMNDALRFREEQIPCDIFWLEPQWMEKRYDFSTSKNWNFDRFPAEPFWEKKMFPKYEHPSLFISRLHGLGFKLALWLCIDHDMSIAEEDRLAGKRGAPLSGKEHWFDHLTRFIDQGVDGFKLDPAHTLDEHPELKYYNGKTDKEMHNLNQVLLPKHMYETFRSHKGIRSFHHYCGGYAGTQHWGAATSGDNGGGKVALLDQLNLGLSGFLNSSADVLVDVSDNKMAMHMGFFLPWIQVNSWYNLLHPWYMKPEEKELFRFYARLRNSLFPYIYSAALQGSQTGIPIARAMPLVFPDDRAVDNIINQYMFGEHLLVAIYSDSLYLPKGNWINYWTGEKVAGNRIVKANVPETRGGPLFIREGAIIPYQKPSQFIGEHPLDTIELRIYPHQTSSYTLWEDDGITFAYEEGKLSKTKIDCRESGKETTITLNAVVGSYDGMPLQRTWELRVFTGSRPTQLLLNNITTDKWVYENGTVHFTLFQDDFHKKQTIVIQ</sequence>
<dbReference type="GO" id="GO:0061634">
    <property type="term" value="F:alpha-D-xyloside xylohydrolase"/>
    <property type="evidence" value="ECO:0007669"/>
    <property type="project" value="UniProtKB-EC"/>
</dbReference>
<dbReference type="SUPFAM" id="SSF51011">
    <property type="entry name" value="Glycosyl hydrolase domain"/>
    <property type="match status" value="1"/>
</dbReference>
<feature type="domain" description="Glycoside hydrolase family 31 TIM barrel" evidence="4">
    <location>
        <begin position="286"/>
        <end position="384"/>
    </location>
</feature>
<dbReference type="Gene3D" id="2.60.40.1180">
    <property type="entry name" value="Golgi alpha-mannosidase II"/>
    <property type="match status" value="2"/>
</dbReference>
<dbReference type="InterPro" id="IPR048395">
    <property type="entry name" value="Glyco_hydro_31_C"/>
</dbReference>
<evidence type="ECO:0000259" key="6">
    <source>
        <dbReference type="Pfam" id="PF17137"/>
    </source>
</evidence>
<dbReference type="PANTHER" id="PTHR43863">
    <property type="entry name" value="HYDROLASE, PUTATIVE (AFU_ORTHOLOGUE AFUA_1G03140)-RELATED"/>
    <property type="match status" value="1"/>
</dbReference>
<dbReference type="GO" id="GO:0030246">
    <property type="term" value="F:carbohydrate binding"/>
    <property type="evidence" value="ECO:0007669"/>
    <property type="project" value="InterPro"/>
</dbReference>
<dbReference type="SUPFAM" id="SSF74650">
    <property type="entry name" value="Galactose mutarotase-like"/>
    <property type="match status" value="1"/>
</dbReference>
<name>A0A1G4G5B6_9BACT</name>